<dbReference type="AlphaFoldDB" id="X1G8H3"/>
<comment type="caution">
    <text evidence="1">The sequence shown here is derived from an EMBL/GenBank/DDBJ whole genome shotgun (WGS) entry which is preliminary data.</text>
</comment>
<evidence type="ECO:0000313" key="1">
    <source>
        <dbReference type="EMBL" id="GAH41115.1"/>
    </source>
</evidence>
<organism evidence="1">
    <name type="scientific">marine sediment metagenome</name>
    <dbReference type="NCBI Taxonomy" id="412755"/>
    <lineage>
        <taxon>unclassified sequences</taxon>
        <taxon>metagenomes</taxon>
        <taxon>ecological metagenomes</taxon>
    </lineage>
</organism>
<protein>
    <submittedName>
        <fullName evidence="1">Uncharacterized protein</fullName>
    </submittedName>
</protein>
<gene>
    <name evidence="1" type="ORF">S03H2_18759</name>
</gene>
<feature type="non-terminal residue" evidence="1">
    <location>
        <position position="1"/>
    </location>
</feature>
<dbReference type="EMBL" id="BARU01009750">
    <property type="protein sequence ID" value="GAH41115.1"/>
    <property type="molecule type" value="Genomic_DNA"/>
</dbReference>
<accession>X1G8H3</accession>
<sequence>DPETMDVTPKDIPLDGFAFLRATADGRRVVASAGKKQNGLLLMGLKGEGDKAKFETVTSGANVANVPTGGQFLLTPDSKFAVFNSGAVVDLTKTVAAPKE</sequence>
<proteinExistence type="predicted"/>
<reference evidence="1" key="1">
    <citation type="journal article" date="2014" name="Front. Microbiol.">
        <title>High frequency of phylogenetically diverse reductive dehalogenase-homologous genes in deep subseafloor sedimentary metagenomes.</title>
        <authorList>
            <person name="Kawai M."/>
            <person name="Futagami T."/>
            <person name="Toyoda A."/>
            <person name="Takaki Y."/>
            <person name="Nishi S."/>
            <person name="Hori S."/>
            <person name="Arai W."/>
            <person name="Tsubouchi T."/>
            <person name="Morono Y."/>
            <person name="Uchiyama I."/>
            <person name="Ito T."/>
            <person name="Fujiyama A."/>
            <person name="Inagaki F."/>
            <person name="Takami H."/>
        </authorList>
    </citation>
    <scope>NUCLEOTIDE SEQUENCE</scope>
    <source>
        <strain evidence="1">Expedition CK06-06</strain>
    </source>
</reference>
<name>X1G8H3_9ZZZZ</name>